<organism evidence="2 3">
    <name type="scientific">Pyrus ussuriensis x Pyrus communis</name>
    <dbReference type="NCBI Taxonomy" id="2448454"/>
    <lineage>
        <taxon>Eukaryota</taxon>
        <taxon>Viridiplantae</taxon>
        <taxon>Streptophyta</taxon>
        <taxon>Embryophyta</taxon>
        <taxon>Tracheophyta</taxon>
        <taxon>Spermatophyta</taxon>
        <taxon>Magnoliopsida</taxon>
        <taxon>eudicotyledons</taxon>
        <taxon>Gunneridae</taxon>
        <taxon>Pentapetalae</taxon>
        <taxon>rosids</taxon>
        <taxon>fabids</taxon>
        <taxon>Rosales</taxon>
        <taxon>Rosaceae</taxon>
        <taxon>Amygdaloideae</taxon>
        <taxon>Maleae</taxon>
        <taxon>Pyrus</taxon>
    </lineage>
</organism>
<gene>
    <name evidence="2" type="ORF">D8674_039789</name>
</gene>
<dbReference type="InterPro" id="IPR052733">
    <property type="entry name" value="Chloroplast_QOR"/>
</dbReference>
<sequence length="89" mass="9022">MSVSLGGGLAEYAAASENMTVTRPPEVSPAEAAGLPIAGFKLTSLSRNAGVKLDGSGQQKNIFITAASDGVGTGSSTSKARKHQMLTDR</sequence>
<protein>
    <submittedName>
        <fullName evidence="2">Quinone-oxidoreductase-like protein</fullName>
    </submittedName>
</protein>
<feature type="compositionally biased region" description="Basic residues" evidence="1">
    <location>
        <begin position="79"/>
        <end position="89"/>
    </location>
</feature>
<dbReference type="SUPFAM" id="SSF50129">
    <property type="entry name" value="GroES-like"/>
    <property type="match status" value="1"/>
</dbReference>
<evidence type="ECO:0000313" key="2">
    <source>
        <dbReference type="EMBL" id="KAB2634343.1"/>
    </source>
</evidence>
<dbReference type="EMBL" id="SMOL01000073">
    <property type="protein sequence ID" value="KAB2634343.1"/>
    <property type="molecule type" value="Genomic_DNA"/>
</dbReference>
<dbReference type="Gene3D" id="3.90.180.10">
    <property type="entry name" value="Medium-chain alcohol dehydrogenases, catalytic domain"/>
    <property type="match status" value="1"/>
</dbReference>
<evidence type="ECO:0000313" key="3">
    <source>
        <dbReference type="Proteomes" id="UP000327157"/>
    </source>
</evidence>
<proteinExistence type="predicted"/>
<dbReference type="PANTHER" id="PTHR44013:SF1">
    <property type="entry name" value="ZINC-TYPE ALCOHOL DEHYDROGENASE-LIKE PROTEIN C16A3.02C"/>
    <property type="match status" value="1"/>
</dbReference>
<reference evidence="2 3" key="2">
    <citation type="submission" date="2019-11" db="EMBL/GenBank/DDBJ databases">
        <title>A de novo genome assembly of a pear dwarfing rootstock.</title>
        <authorList>
            <person name="Wang F."/>
            <person name="Wang J."/>
            <person name="Li S."/>
            <person name="Zhang Y."/>
            <person name="Fang M."/>
            <person name="Ma L."/>
            <person name="Zhao Y."/>
            <person name="Jiang S."/>
        </authorList>
    </citation>
    <scope>NUCLEOTIDE SEQUENCE [LARGE SCALE GENOMIC DNA]</scope>
    <source>
        <strain evidence="2">S2</strain>
        <tissue evidence="2">Leaf</tissue>
    </source>
</reference>
<dbReference type="PANTHER" id="PTHR44013">
    <property type="entry name" value="ZINC-TYPE ALCOHOL DEHYDROGENASE-LIKE PROTEIN C16A3.02C"/>
    <property type="match status" value="1"/>
</dbReference>
<dbReference type="Proteomes" id="UP000327157">
    <property type="component" value="Unassembled WGS sequence"/>
</dbReference>
<name>A0A5N5I5D1_9ROSA</name>
<feature type="region of interest" description="Disordered" evidence="1">
    <location>
        <begin position="68"/>
        <end position="89"/>
    </location>
</feature>
<evidence type="ECO:0000256" key="1">
    <source>
        <dbReference type="SAM" id="MobiDB-lite"/>
    </source>
</evidence>
<dbReference type="Gene3D" id="3.40.50.720">
    <property type="entry name" value="NAD(P)-binding Rossmann-like Domain"/>
    <property type="match status" value="1"/>
</dbReference>
<reference evidence="2 3" key="1">
    <citation type="submission" date="2019-09" db="EMBL/GenBank/DDBJ databases">
        <authorList>
            <person name="Ou C."/>
        </authorList>
    </citation>
    <scope>NUCLEOTIDE SEQUENCE [LARGE SCALE GENOMIC DNA]</scope>
    <source>
        <strain evidence="2">S2</strain>
        <tissue evidence="2">Leaf</tissue>
    </source>
</reference>
<dbReference type="InterPro" id="IPR011032">
    <property type="entry name" value="GroES-like_sf"/>
</dbReference>
<comment type="caution">
    <text evidence="2">The sequence shown here is derived from an EMBL/GenBank/DDBJ whole genome shotgun (WGS) entry which is preliminary data.</text>
</comment>
<accession>A0A5N5I5D1</accession>
<keyword evidence="3" id="KW-1185">Reference proteome</keyword>
<dbReference type="OrthoDB" id="964869at2759"/>
<dbReference type="AlphaFoldDB" id="A0A5N5I5D1"/>